<proteinExistence type="inferred from homology"/>
<dbReference type="InterPro" id="IPR029510">
    <property type="entry name" value="Ald_DH_CS_GLU"/>
</dbReference>
<accession>A0ABX5KBE5</accession>
<dbReference type="InterPro" id="IPR015590">
    <property type="entry name" value="Aldehyde_DH_dom"/>
</dbReference>
<keyword evidence="1 3" id="KW-0560">Oxidoreductase</keyword>
<dbReference type="InterPro" id="IPR016161">
    <property type="entry name" value="Ald_DH/histidinol_DH"/>
</dbReference>
<evidence type="ECO:0000313" key="5">
    <source>
        <dbReference type="EMBL" id="PVX72781.1"/>
    </source>
</evidence>
<evidence type="ECO:0000256" key="1">
    <source>
        <dbReference type="ARBA" id="ARBA00023002"/>
    </source>
</evidence>
<gene>
    <name evidence="5" type="ORF">C7402_12320</name>
</gene>
<feature type="active site" evidence="2">
    <location>
        <position position="257"/>
    </location>
</feature>
<evidence type="ECO:0000259" key="4">
    <source>
        <dbReference type="Pfam" id="PF00171"/>
    </source>
</evidence>
<dbReference type="PANTHER" id="PTHR11699">
    <property type="entry name" value="ALDEHYDE DEHYDROGENASE-RELATED"/>
    <property type="match status" value="1"/>
</dbReference>
<protein>
    <submittedName>
        <fullName evidence="5">Aldehyde dehydrogenase (NAD+)</fullName>
    </submittedName>
</protein>
<dbReference type="SUPFAM" id="SSF53720">
    <property type="entry name" value="ALDH-like"/>
    <property type="match status" value="1"/>
</dbReference>
<dbReference type="InterPro" id="IPR016160">
    <property type="entry name" value="Ald_DH_CS_CYS"/>
</dbReference>
<comment type="similarity">
    <text evidence="3">Belongs to the aldehyde dehydrogenase family.</text>
</comment>
<feature type="domain" description="Aldehyde dehydrogenase" evidence="4">
    <location>
        <begin position="24"/>
        <end position="484"/>
    </location>
</feature>
<evidence type="ECO:0000256" key="2">
    <source>
        <dbReference type="PROSITE-ProRule" id="PRU10007"/>
    </source>
</evidence>
<comment type="caution">
    <text evidence="5">The sequence shown here is derived from an EMBL/GenBank/DDBJ whole genome shotgun (WGS) entry which is preliminary data.</text>
</comment>
<dbReference type="PROSITE" id="PS00070">
    <property type="entry name" value="ALDEHYDE_DEHYDR_CYS"/>
    <property type="match status" value="1"/>
</dbReference>
<keyword evidence="6" id="KW-1185">Reference proteome</keyword>
<dbReference type="CDD" id="cd07114">
    <property type="entry name" value="ALDH_DhaS"/>
    <property type="match status" value="1"/>
</dbReference>
<dbReference type="Proteomes" id="UP000245712">
    <property type="component" value="Unassembled WGS sequence"/>
</dbReference>
<dbReference type="PROSITE" id="PS00687">
    <property type="entry name" value="ALDEHYDE_DEHYDR_GLU"/>
    <property type="match status" value="1"/>
</dbReference>
<sequence length="499" mass="54016">MMAGDTAMQRYSLYIDGERCDSASGQWFNSDNPFTGAPWAQIARGNAADVDRAVRAAHRAFSSGAWKDLTPSARGQLLYRLADRITEHASRLAEIEVRDNGKLYAEMHGQLQYLPQWYRYYGGLADKIQGDVVPLDKKGYFNYTRREPLGVTAIITPWNSPLMLLTWKLAPALAAGCTVVIKPSEFTSASTLEFVALLDEVGFPRGVVNVVTGFGNEVGSELVSHPLVRKITFTGADATGRRINEQAARDFKHVGLELGGKSPNIVFDDANLDDAVNGAVSGIFAATGQTCIAGSRLLVQSGVHDEVVERVVALAKTARMGDPMDAGTQVGPITTPPQYEKVLHYIGIAQAEGAGLALGGKAASRDECANGWFVEPTIFTGVRNDMRIAQEEVFGPVLSVIRFDTEDEAVAIANDVRFGLGAGVWTSDIGRAFRMAERIESGTVWVNTYRAVSYMSPFGGYKDSGLGRENGIDAINEYLQTKSVWINTGAATGNPFVLR</sequence>
<organism evidence="5 6">
    <name type="scientific">Paraburkholderia unamae</name>
    <dbReference type="NCBI Taxonomy" id="219649"/>
    <lineage>
        <taxon>Bacteria</taxon>
        <taxon>Pseudomonadati</taxon>
        <taxon>Pseudomonadota</taxon>
        <taxon>Betaproteobacteria</taxon>
        <taxon>Burkholderiales</taxon>
        <taxon>Burkholderiaceae</taxon>
        <taxon>Paraburkholderia</taxon>
    </lineage>
</organism>
<dbReference type="InterPro" id="IPR016163">
    <property type="entry name" value="Ald_DH_C"/>
</dbReference>
<dbReference type="Gene3D" id="3.40.605.10">
    <property type="entry name" value="Aldehyde Dehydrogenase, Chain A, domain 1"/>
    <property type="match status" value="1"/>
</dbReference>
<evidence type="ECO:0000256" key="3">
    <source>
        <dbReference type="RuleBase" id="RU003345"/>
    </source>
</evidence>
<dbReference type="Pfam" id="PF00171">
    <property type="entry name" value="Aldedh"/>
    <property type="match status" value="1"/>
</dbReference>
<dbReference type="InterPro" id="IPR016162">
    <property type="entry name" value="Ald_DH_N"/>
</dbReference>
<dbReference type="Gene3D" id="3.40.309.10">
    <property type="entry name" value="Aldehyde Dehydrogenase, Chain A, domain 2"/>
    <property type="match status" value="1"/>
</dbReference>
<dbReference type="EMBL" id="QEOB01000023">
    <property type="protein sequence ID" value="PVX72781.1"/>
    <property type="molecule type" value="Genomic_DNA"/>
</dbReference>
<reference evidence="5 6" key="1">
    <citation type="submission" date="2018-05" db="EMBL/GenBank/DDBJ databases">
        <title>Genomic Encyclopedia of Type Strains, Phase IV (KMG-V): Genome sequencing to study the core and pangenomes of soil and plant-associated prokaryotes.</title>
        <authorList>
            <person name="Whitman W."/>
        </authorList>
    </citation>
    <scope>NUCLEOTIDE SEQUENCE [LARGE SCALE GENOMIC DNA]</scope>
    <source>
        <strain evidence="5 6">SCZa-39</strain>
    </source>
</reference>
<evidence type="ECO:0000313" key="6">
    <source>
        <dbReference type="Proteomes" id="UP000245712"/>
    </source>
</evidence>
<name>A0ABX5KBE5_9BURK</name>